<dbReference type="PANTHER" id="PTHR32039">
    <property type="entry name" value="MAGNESIUM-CHELATASE SUBUNIT CHLI"/>
    <property type="match status" value="1"/>
</dbReference>
<evidence type="ECO:0000259" key="1">
    <source>
        <dbReference type="SMART" id="SM00382"/>
    </source>
</evidence>
<feature type="domain" description="AAA+ ATPase" evidence="1">
    <location>
        <begin position="31"/>
        <end position="213"/>
    </location>
</feature>
<dbReference type="GO" id="GO:0016887">
    <property type="term" value="F:ATP hydrolysis activity"/>
    <property type="evidence" value="ECO:0007669"/>
    <property type="project" value="InterPro"/>
</dbReference>
<dbReference type="Pfam" id="PF07728">
    <property type="entry name" value="AAA_5"/>
    <property type="match status" value="1"/>
</dbReference>
<name>A0A8J8PEX4_9ARCH</name>
<reference evidence="2" key="1">
    <citation type="submission" date="2016-03" db="EMBL/GenBank/DDBJ databases">
        <authorList>
            <person name="Borrel G."/>
            <person name="Mccann A."/>
            <person name="O'Toole P.W."/>
        </authorList>
    </citation>
    <scope>NUCLEOTIDE SEQUENCE</scope>
    <source>
        <strain evidence="2">183</strain>
    </source>
</reference>
<dbReference type="Pfam" id="PF17863">
    <property type="entry name" value="AAA_lid_2"/>
    <property type="match status" value="1"/>
</dbReference>
<dbReference type="Proteomes" id="UP000752814">
    <property type="component" value="Unassembled WGS sequence"/>
</dbReference>
<dbReference type="InterPro" id="IPR003593">
    <property type="entry name" value="AAA+_ATPase"/>
</dbReference>
<evidence type="ECO:0000313" key="2">
    <source>
        <dbReference type="EMBL" id="TQS84546.1"/>
    </source>
</evidence>
<gene>
    <name evidence="2" type="ORF">A3207_00445</name>
</gene>
<dbReference type="EMBL" id="LVVT01000001">
    <property type="protein sequence ID" value="TQS84546.1"/>
    <property type="molecule type" value="Genomic_DNA"/>
</dbReference>
<dbReference type="GO" id="GO:0005524">
    <property type="term" value="F:ATP binding"/>
    <property type="evidence" value="ECO:0007669"/>
    <property type="project" value="InterPro"/>
</dbReference>
<protein>
    <submittedName>
        <fullName evidence="2">Magnesium chelatase ATPase subunit I</fullName>
    </submittedName>
</protein>
<dbReference type="InterPro" id="IPR045006">
    <property type="entry name" value="CHLI-like"/>
</dbReference>
<organism evidence="2 3">
    <name type="scientific">Candidatus Methanomassiliicoccus intestinalis</name>
    <dbReference type="NCBI Taxonomy" id="1406512"/>
    <lineage>
        <taxon>Archaea</taxon>
        <taxon>Methanobacteriati</taxon>
        <taxon>Thermoplasmatota</taxon>
        <taxon>Thermoplasmata</taxon>
        <taxon>Methanomassiliicoccales</taxon>
        <taxon>Methanomassiliicoccaceae</taxon>
        <taxon>Methanomassiliicoccus</taxon>
    </lineage>
</organism>
<dbReference type="OMA" id="QDEMKLA"/>
<proteinExistence type="predicted"/>
<dbReference type="RefSeq" id="WP_020448910.1">
    <property type="nucleotide sequence ID" value="NZ_CAYAXV010000011.1"/>
</dbReference>
<sequence>METKKLLFPFTSIVGQEDMKKALLLNIIDPSIGGVLIKGEKGTAKSTMVRSLVQILPERKTVKGCVFNCNPDSPETMCQYCQEKLSKGIDLEEEYTPMNVVELPLSSTEDRVAGTLDLEHVLKTGEKKFEPGVLAQANGNLLYVDEVNLLDDHIVDLLLDSAAMGVNYVEREGVSFSHPSRFILVGTMNPEEGDLRPQLLDRFGLSVNVKGEKEIDERVEIVKRRLLFDQDPEKYLKTCESNLTEMTQQIISARHTLKSIFVDDILLQKIVKTTTHFGIDGHRADITLIKASKANAALQGRLEVTDVDVKETAPLVLMHRMRRRPFEESVLDLEELDECLQSL</sequence>
<dbReference type="Gene3D" id="1.10.8.80">
    <property type="entry name" value="Magnesium chelatase subunit I, C-Terminal domain"/>
    <property type="match status" value="1"/>
</dbReference>
<dbReference type="SMART" id="SM00382">
    <property type="entry name" value="AAA"/>
    <property type="match status" value="1"/>
</dbReference>
<dbReference type="SUPFAM" id="SSF52540">
    <property type="entry name" value="P-loop containing nucleoside triphosphate hydrolases"/>
    <property type="match status" value="1"/>
</dbReference>
<dbReference type="GeneID" id="41323439"/>
<dbReference type="AlphaFoldDB" id="A0A8J8PEX4"/>
<dbReference type="InterPro" id="IPR011704">
    <property type="entry name" value="ATPase_dyneun-rel_AAA"/>
</dbReference>
<dbReference type="InterPro" id="IPR041628">
    <property type="entry name" value="ChlI/MoxR_AAA_lid"/>
</dbReference>
<dbReference type="InterPro" id="IPR027417">
    <property type="entry name" value="P-loop_NTPase"/>
</dbReference>
<comment type="caution">
    <text evidence="2">The sequence shown here is derived from an EMBL/GenBank/DDBJ whole genome shotgun (WGS) entry which is preliminary data.</text>
</comment>
<accession>A0A8J8PEX4</accession>
<dbReference type="PANTHER" id="PTHR32039:SF9">
    <property type="entry name" value="MAGNESIUM-CHELATASE SUBUNIT CHLI-2, CHLOROPLASTIC"/>
    <property type="match status" value="1"/>
</dbReference>
<evidence type="ECO:0000313" key="3">
    <source>
        <dbReference type="Proteomes" id="UP000752814"/>
    </source>
</evidence>
<dbReference type="Gene3D" id="3.40.50.300">
    <property type="entry name" value="P-loop containing nucleotide triphosphate hydrolases"/>
    <property type="match status" value="1"/>
</dbReference>